<dbReference type="InterPro" id="IPR002347">
    <property type="entry name" value="SDR_fam"/>
</dbReference>
<dbReference type="Gene3D" id="3.40.50.720">
    <property type="entry name" value="NAD(P)-binding Rossmann-like Domain"/>
    <property type="match status" value="1"/>
</dbReference>
<dbReference type="InterPro" id="IPR036291">
    <property type="entry name" value="NAD(P)-bd_dom_sf"/>
</dbReference>
<evidence type="ECO:0000256" key="4">
    <source>
        <dbReference type="ARBA" id="ARBA00023002"/>
    </source>
</evidence>
<dbReference type="PANTHER" id="PTHR43899:SF26">
    <property type="entry name" value="ENOYL-(ACYL CARRIER) REDUCTASE"/>
    <property type="match status" value="1"/>
</dbReference>
<name>A0A8S9FH32_BRACR</name>
<sequence length="64" mass="7274">MRFLLTNPKRLKRYGSWAMVTGATDGIERAFAHELAKHDLNLILVSINPSKLASVSDDFRQEFP</sequence>
<comment type="caution">
    <text evidence="5">The sequence shown here is derived from an EMBL/GenBank/DDBJ whole genome shotgun (WGS) entry which is preliminary data.</text>
</comment>
<proteinExistence type="predicted"/>
<comment type="subcellular location">
    <subcellularLocation>
        <location evidence="1">Plastid</location>
        <location evidence="1">Chloroplast</location>
    </subcellularLocation>
</comment>
<keyword evidence="4" id="KW-0560">Oxidoreductase</keyword>
<dbReference type="PANTHER" id="PTHR43899">
    <property type="entry name" value="RH59310P"/>
    <property type="match status" value="1"/>
</dbReference>
<accession>A0A8S9FH32</accession>
<evidence type="ECO:0000256" key="1">
    <source>
        <dbReference type="ARBA" id="ARBA00004229"/>
    </source>
</evidence>
<dbReference type="EMBL" id="QGKY02002305">
    <property type="protein sequence ID" value="KAF2532985.1"/>
    <property type="molecule type" value="Genomic_DNA"/>
</dbReference>
<keyword evidence="2" id="KW-0150">Chloroplast</keyword>
<dbReference type="GO" id="GO:0005783">
    <property type="term" value="C:endoplasmic reticulum"/>
    <property type="evidence" value="ECO:0007669"/>
    <property type="project" value="TreeGrafter"/>
</dbReference>
<protein>
    <submittedName>
        <fullName evidence="5">Uncharacterized protein</fullName>
    </submittedName>
</protein>
<dbReference type="GO" id="GO:0045703">
    <property type="term" value="F:ketoreductase activity"/>
    <property type="evidence" value="ECO:0007669"/>
    <property type="project" value="TreeGrafter"/>
</dbReference>
<reference evidence="5" key="1">
    <citation type="submission" date="2019-12" db="EMBL/GenBank/DDBJ databases">
        <title>Genome sequencing and annotation of Brassica cretica.</title>
        <authorList>
            <person name="Studholme D.J."/>
            <person name="Sarris P.F."/>
        </authorList>
    </citation>
    <scope>NUCLEOTIDE SEQUENCE</scope>
    <source>
        <strain evidence="5">PFS-102/07</strain>
        <tissue evidence="5">Leaf</tissue>
    </source>
</reference>
<gene>
    <name evidence="5" type="ORF">F2Q70_00030694</name>
</gene>
<evidence type="ECO:0000313" key="5">
    <source>
        <dbReference type="EMBL" id="KAF2532985.1"/>
    </source>
</evidence>
<evidence type="ECO:0000256" key="2">
    <source>
        <dbReference type="ARBA" id="ARBA00022528"/>
    </source>
</evidence>
<organism evidence="5">
    <name type="scientific">Brassica cretica</name>
    <name type="common">Mustard</name>
    <dbReference type="NCBI Taxonomy" id="69181"/>
    <lineage>
        <taxon>Eukaryota</taxon>
        <taxon>Viridiplantae</taxon>
        <taxon>Streptophyta</taxon>
        <taxon>Embryophyta</taxon>
        <taxon>Tracheophyta</taxon>
        <taxon>Spermatophyta</taxon>
        <taxon>Magnoliopsida</taxon>
        <taxon>eudicotyledons</taxon>
        <taxon>Gunneridae</taxon>
        <taxon>Pentapetalae</taxon>
        <taxon>rosids</taxon>
        <taxon>malvids</taxon>
        <taxon>Brassicales</taxon>
        <taxon>Brassicaceae</taxon>
        <taxon>Brassiceae</taxon>
        <taxon>Brassica</taxon>
    </lineage>
</organism>
<dbReference type="GO" id="GO:0009507">
    <property type="term" value="C:chloroplast"/>
    <property type="evidence" value="ECO:0007669"/>
    <property type="project" value="UniProtKB-SubCell"/>
</dbReference>
<dbReference type="Pfam" id="PF00106">
    <property type="entry name" value="adh_short"/>
    <property type="match status" value="1"/>
</dbReference>
<evidence type="ECO:0000256" key="3">
    <source>
        <dbReference type="ARBA" id="ARBA00022640"/>
    </source>
</evidence>
<dbReference type="AlphaFoldDB" id="A0A8S9FH32"/>
<keyword evidence="3" id="KW-0934">Plastid</keyword>
<dbReference type="SUPFAM" id="SSF51735">
    <property type="entry name" value="NAD(P)-binding Rossmann-fold domains"/>
    <property type="match status" value="1"/>
</dbReference>
<dbReference type="InterPro" id="IPR051019">
    <property type="entry name" value="VLCFA-Steroid_DH"/>
</dbReference>